<sequence>VDGSLREIWGSAGMWMKEEYSPKEGIGTGMGNILNGGASSGKLASAQSPSR</sequence>
<accession>A0A392S9W8</accession>
<proteinExistence type="predicted"/>
<name>A0A392S9W8_9FABA</name>
<dbReference type="Proteomes" id="UP000265520">
    <property type="component" value="Unassembled WGS sequence"/>
</dbReference>
<comment type="caution">
    <text evidence="2">The sequence shown here is derived from an EMBL/GenBank/DDBJ whole genome shotgun (WGS) entry which is preliminary data.</text>
</comment>
<feature type="non-terminal residue" evidence="2">
    <location>
        <position position="1"/>
    </location>
</feature>
<protein>
    <submittedName>
        <fullName evidence="2">Uncharacterized protein</fullName>
    </submittedName>
</protein>
<keyword evidence="3" id="KW-1185">Reference proteome</keyword>
<reference evidence="2 3" key="1">
    <citation type="journal article" date="2018" name="Front. Plant Sci.">
        <title>Red Clover (Trifolium pratense) and Zigzag Clover (T. medium) - A Picture of Genomic Similarities and Differences.</title>
        <authorList>
            <person name="Dluhosova J."/>
            <person name="Istvanek J."/>
            <person name="Nedelnik J."/>
            <person name="Repkova J."/>
        </authorList>
    </citation>
    <scope>NUCLEOTIDE SEQUENCE [LARGE SCALE GENOMIC DNA]</scope>
    <source>
        <strain evidence="3">cv. 10/8</strain>
        <tissue evidence="2">Leaf</tissue>
    </source>
</reference>
<evidence type="ECO:0000313" key="2">
    <source>
        <dbReference type="EMBL" id="MCI44665.1"/>
    </source>
</evidence>
<dbReference type="AlphaFoldDB" id="A0A392S9W8"/>
<evidence type="ECO:0000256" key="1">
    <source>
        <dbReference type="SAM" id="MobiDB-lite"/>
    </source>
</evidence>
<dbReference type="EMBL" id="LXQA010333735">
    <property type="protein sequence ID" value="MCI44665.1"/>
    <property type="molecule type" value="Genomic_DNA"/>
</dbReference>
<evidence type="ECO:0000313" key="3">
    <source>
        <dbReference type="Proteomes" id="UP000265520"/>
    </source>
</evidence>
<organism evidence="2 3">
    <name type="scientific">Trifolium medium</name>
    <dbReference type="NCBI Taxonomy" id="97028"/>
    <lineage>
        <taxon>Eukaryota</taxon>
        <taxon>Viridiplantae</taxon>
        <taxon>Streptophyta</taxon>
        <taxon>Embryophyta</taxon>
        <taxon>Tracheophyta</taxon>
        <taxon>Spermatophyta</taxon>
        <taxon>Magnoliopsida</taxon>
        <taxon>eudicotyledons</taxon>
        <taxon>Gunneridae</taxon>
        <taxon>Pentapetalae</taxon>
        <taxon>rosids</taxon>
        <taxon>fabids</taxon>
        <taxon>Fabales</taxon>
        <taxon>Fabaceae</taxon>
        <taxon>Papilionoideae</taxon>
        <taxon>50 kb inversion clade</taxon>
        <taxon>NPAAA clade</taxon>
        <taxon>Hologalegina</taxon>
        <taxon>IRL clade</taxon>
        <taxon>Trifolieae</taxon>
        <taxon>Trifolium</taxon>
    </lineage>
</organism>
<feature type="region of interest" description="Disordered" evidence="1">
    <location>
        <begin position="27"/>
        <end position="51"/>
    </location>
</feature>